<feature type="domain" description="DUF629" evidence="3">
    <location>
        <begin position="29"/>
        <end position="95"/>
    </location>
</feature>
<comment type="caution">
    <text evidence="4">The sequence shown here is derived from an EMBL/GenBank/DDBJ whole genome shotgun (WGS) entry which is preliminary data.</text>
</comment>
<name>A0A5C7HPN1_9ROSI</name>
<reference evidence="5" key="1">
    <citation type="journal article" date="2019" name="Gigascience">
        <title>De novo genome assembly of the endangered Acer yangbiense, a plant species with extremely small populations endemic to Yunnan Province, China.</title>
        <authorList>
            <person name="Yang J."/>
            <person name="Wariss H.M."/>
            <person name="Tao L."/>
            <person name="Zhang R."/>
            <person name="Yun Q."/>
            <person name="Hollingsworth P."/>
            <person name="Dao Z."/>
            <person name="Luo G."/>
            <person name="Guo H."/>
            <person name="Ma Y."/>
            <person name="Sun W."/>
        </authorList>
    </citation>
    <scope>NUCLEOTIDE SEQUENCE [LARGE SCALE GENOMIC DNA]</scope>
    <source>
        <strain evidence="5">cv. Malutang</strain>
    </source>
</reference>
<keyword evidence="1" id="KW-0833">Ubl conjugation pathway</keyword>
<dbReference type="OrthoDB" id="205782at2759"/>
<dbReference type="EMBL" id="VAHF01000007">
    <property type="protein sequence ID" value="TXG59023.1"/>
    <property type="molecule type" value="Genomic_DNA"/>
</dbReference>
<dbReference type="PANTHER" id="PTHR22975">
    <property type="entry name" value="UBIQUITIN SPECIFIC PROTEINASE"/>
    <property type="match status" value="1"/>
</dbReference>
<dbReference type="InterPro" id="IPR006865">
    <property type="entry name" value="DUF629"/>
</dbReference>
<dbReference type="Pfam" id="PF04780">
    <property type="entry name" value="DUF629"/>
    <property type="match status" value="1"/>
</dbReference>
<evidence type="ECO:0000256" key="2">
    <source>
        <dbReference type="ARBA" id="ARBA00022801"/>
    </source>
</evidence>
<evidence type="ECO:0000259" key="3">
    <source>
        <dbReference type="Pfam" id="PF04780"/>
    </source>
</evidence>
<dbReference type="AlphaFoldDB" id="A0A5C7HPN1"/>
<keyword evidence="2" id="KW-0378">Hydrolase</keyword>
<sequence>MRYCSELKNKMSNNSKKSKDNEEDLLKYKSFWNITLSDEKKRGYRKVNIEELKNHFKSLKHQLAVDILWEAIDFTKQHKTWKFWECCACVKKFGDYDISGGCIRRFLRKSEKGLDGISELTMSHQRHPWMIQNGYFVMIFSEHRFLLESMTEVLKFFKDVVRTCGLSENVETDDSMDVFFLEMQNSFSYIRTFDVFAHTDCFADLPIHPSNSAKTLGDPTAAAMINSPNSVMHDRGFQGRG</sequence>
<accession>A0A5C7HPN1</accession>
<proteinExistence type="predicted"/>
<organism evidence="4 5">
    <name type="scientific">Acer yangbiense</name>
    <dbReference type="NCBI Taxonomy" id="1000413"/>
    <lineage>
        <taxon>Eukaryota</taxon>
        <taxon>Viridiplantae</taxon>
        <taxon>Streptophyta</taxon>
        <taxon>Embryophyta</taxon>
        <taxon>Tracheophyta</taxon>
        <taxon>Spermatophyta</taxon>
        <taxon>Magnoliopsida</taxon>
        <taxon>eudicotyledons</taxon>
        <taxon>Gunneridae</taxon>
        <taxon>Pentapetalae</taxon>
        <taxon>rosids</taxon>
        <taxon>malvids</taxon>
        <taxon>Sapindales</taxon>
        <taxon>Sapindaceae</taxon>
        <taxon>Hippocastanoideae</taxon>
        <taxon>Acereae</taxon>
        <taxon>Acer</taxon>
    </lineage>
</organism>
<evidence type="ECO:0000313" key="5">
    <source>
        <dbReference type="Proteomes" id="UP000323000"/>
    </source>
</evidence>
<keyword evidence="5" id="KW-1185">Reference proteome</keyword>
<evidence type="ECO:0000256" key="1">
    <source>
        <dbReference type="ARBA" id="ARBA00022786"/>
    </source>
</evidence>
<gene>
    <name evidence="4" type="ORF">EZV62_016852</name>
</gene>
<evidence type="ECO:0000313" key="4">
    <source>
        <dbReference type="EMBL" id="TXG59023.1"/>
    </source>
</evidence>
<protein>
    <recommendedName>
        <fullName evidence="3">DUF629 domain-containing protein</fullName>
    </recommendedName>
</protein>
<dbReference type="PANTHER" id="PTHR22975:SF9">
    <property type="entry name" value="ECHINUS SPLICE FORM 3"/>
    <property type="match status" value="1"/>
</dbReference>
<dbReference type="GO" id="GO:0016787">
    <property type="term" value="F:hydrolase activity"/>
    <property type="evidence" value="ECO:0007669"/>
    <property type="project" value="UniProtKB-KW"/>
</dbReference>
<dbReference type="Proteomes" id="UP000323000">
    <property type="component" value="Chromosome 7"/>
</dbReference>
<dbReference type="InterPro" id="IPR052398">
    <property type="entry name" value="Ubiquitin_hydrolase_53/54"/>
</dbReference>